<dbReference type="PANTHER" id="PTHR34294:SF1">
    <property type="entry name" value="TRANSCRIPTIONAL REGULATOR LSRR"/>
    <property type="match status" value="1"/>
</dbReference>
<proteinExistence type="inferred from homology"/>
<dbReference type="Pfam" id="PF04198">
    <property type="entry name" value="Sugar-bind"/>
    <property type="match status" value="1"/>
</dbReference>
<evidence type="ECO:0000256" key="3">
    <source>
        <dbReference type="ARBA" id="ARBA00023125"/>
    </source>
</evidence>
<dbReference type="Gene3D" id="3.40.50.1360">
    <property type="match status" value="1"/>
</dbReference>
<comment type="similarity">
    <text evidence="1">Belongs to the SorC transcriptional regulatory family.</text>
</comment>
<keyword evidence="7" id="KW-1185">Reference proteome</keyword>
<dbReference type="InterPro" id="IPR007324">
    <property type="entry name" value="Sugar-bd_dom_put"/>
</dbReference>
<dbReference type="InterPro" id="IPR051054">
    <property type="entry name" value="SorC_transcr_regulators"/>
</dbReference>
<evidence type="ECO:0000259" key="5">
    <source>
        <dbReference type="Pfam" id="PF04198"/>
    </source>
</evidence>
<evidence type="ECO:0000256" key="4">
    <source>
        <dbReference type="ARBA" id="ARBA00023163"/>
    </source>
</evidence>
<dbReference type="PANTHER" id="PTHR34294">
    <property type="entry name" value="TRANSCRIPTIONAL REGULATOR-RELATED"/>
    <property type="match status" value="1"/>
</dbReference>
<keyword evidence="2" id="KW-0805">Transcription regulation</keyword>
<keyword evidence="3 6" id="KW-0238">DNA-binding</keyword>
<sequence>MDNNLDNDELLVNLSEDYYLKNIPITDLTKKYNLSRYKILKNLEQAIDNGVVTITINSPFTRNKELESFFNRQFQTTVQVLKNTENITEDDGHFWDFCAKTVQSRIDQSKTVALSWGDSVYKVIEQFKNEIREDLTFTQFIGEVGKYHSLAGSLRLVQKAASKFEANYLTLSAPLYVMNDDVRELLALEPIINTTLSAAKKADLLLTGLATPSSITSVDAWNQNKELVFGPQFNEAIGMVYGRPYDSNGQFLNQTHDKTFGLSLVEILQIPNRIAICNNKFKANACLGALNGNFFTDMIIDEKTALKIMQHIKRGHNLSN</sequence>
<organism evidence="6 7">
    <name type="scientific">Vagococcus fessus</name>
    <dbReference type="NCBI Taxonomy" id="120370"/>
    <lineage>
        <taxon>Bacteria</taxon>
        <taxon>Bacillati</taxon>
        <taxon>Bacillota</taxon>
        <taxon>Bacilli</taxon>
        <taxon>Lactobacillales</taxon>
        <taxon>Enterococcaceae</taxon>
        <taxon>Vagococcus</taxon>
    </lineage>
</organism>
<evidence type="ECO:0000313" key="6">
    <source>
        <dbReference type="EMBL" id="RSU04875.1"/>
    </source>
</evidence>
<protein>
    <submittedName>
        <fullName evidence="6">DNA-binding transcriptional regulator</fullName>
    </submittedName>
</protein>
<evidence type="ECO:0000313" key="7">
    <source>
        <dbReference type="Proteomes" id="UP000287101"/>
    </source>
</evidence>
<dbReference type="InterPro" id="IPR037171">
    <property type="entry name" value="NagB/RpiA_transferase-like"/>
</dbReference>
<feature type="domain" description="Sugar-binding" evidence="5">
    <location>
        <begin position="59"/>
        <end position="309"/>
    </location>
</feature>
<dbReference type="Proteomes" id="UP000287101">
    <property type="component" value="Unassembled WGS sequence"/>
</dbReference>
<evidence type="ECO:0000256" key="1">
    <source>
        <dbReference type="ARBA" id="ARBA00010466"/>
    </source>
</evidence>
<dbReference type="OrthoDB" id="58802at2"/>
<dbReference type="Gene3D" id="1.10.10.60">
    <property type="entry name" value="Homeodomain-like"/>
    <property type="match status" value="1"/>
</dbReference>
<dbReference type="EMBL" id="NGJY01000001">
    <property type="protein sequence ID" value="RSU04875.1"/>
    <property type="molecule type" value="Genomic_DNA"/>
</dbReference>
<dbReference type="GO" id="GO:0003677">
    <property type="term" value="F:DNA binding"/>
    <property type="evidence" value="ECO:0007669"/>
    <property type="project" value="UniProtKB-KW"/>
</dbReference>
<dbReference type="SUPFAM" id="SSF100950">
    <property type="entry name" value="NagB/RpiA/CoA transferase-like"/>
    <property type="match status" value="1"/>
</dbReference>
<reference evidence="6 7" key="1">
    <citation type="submission" date="2017-05" db="EMBL/GenBank/DDBJ databases">
        <title>Vagococcus spp. assemblies.</title>
        <authorList>
            <person name="Gulvik C.A."/>
        </authorList>
    </citation>
    <scope>NUCLEOTIDE SEQUENCE [LARGE SCALE GENOMIC DNA]</scope>
    <source>
        <strain evidence="6 7">CCUG 41755</strain>
    </source>
</reference>
<name>A0A430ACD2_9ENTE</name>
<dbReference type="AlphaFoldDB" id="A0A430ACD2"/>
<evidence type="ECO:0000256" key="2">
    <source>
        <dbReference type="ARBA" id="ARBA00023015"/>
    </source>
</evidence>
<gene>
    <name evidence="6" type="ORF">CBF31_02320</name>
</gene>
<dbReference type="RefSeq" id="WP_126830576.1">
    <property type="nucleotide sequence ID" value="NZ_CBCRYB010000012.1"/>
</dbReference>
<accession>A0A430ACD2</accession>
<comment type="caution">
    <text evidence="6">The sequence shown here is derived from an EMBL/GenBank/DDBJ whole genome shotgun (WGS) entry which is preliminary data.</text>
</comment>
<keyword evidence="4" id="KW-0804">Transcription</keyword>
<dbReference type="GO" id="GO:0030246">
    <property type="term" value="F:carbohydrate binding"/>
    <property type="evidence" value="ECO:0007669"/>
    <property type="project" value="InterPro"/>
</dbReference>